<protein>
    <submittedName>
        <fullName evidence="1">Uncharacterized protein</fullName>
    </submittedName>
</protein>
<keyword evidence="2" id="KW-1185">Reference proteome</keyword>
<evidence type="ECO:0000313" key="2">
    <source>
        <dbReference type="Proteomes" id="UP000831701"/>
    </source>
</evidence>
<sequence length="515" mass="56891">MEASSKVMVQVLLLALVLQVTLSQHWSYGWLPGGKRSVGELEATIRMMGTGGVVSFPEEAGAQTQRSPWHKHSSSPSHTHGSHCPLLCTAILAVLSDIQQVQQIQTRPNLPLFPPPPPSLLRSPSLLPGPPKRNQRHDVTHLFGWRLRPGDARSRGCRLLGKRSAKGAHFLQGLEPAQDQTALTVFISFIMRPRSPHTRTLPTWANAGAGTSWHPQCPIRTVCSAFSVEKKQEEEWGGMSRADLGAPEGPQTLTWDPLRQASSVCPGRGEEHGLRIGQSRSESGLFPPVIGRLDRAVWRNRKRLDAAFVLERKETRTLLRRRMQGSKMKKQRESQCTQKTISLLSPLGTIQVSGCENGVHTIQILMDVAPAERSSKAPLSCVVNDSPAETSPELQRCVEWLQAYFSEPQTTGSLPLPAFHHPALQGDAFTCRVLQVLLRDVKFGETVSYKRLAEMAGNPRAVRAVGGAMRRNPVPLLIPCHRVISSSGQSGPYMSGKGDHLKQWLLAHERQRRES</sequence>
<evidence type="ECO:0000313" key="1">
    <source>
        <dbReference type="EMBL" id="KAI3363300.1"/>
    </source>
</evidence>
<name>A0ACB8W6K8_9TELE</name>
<dbReference type="EMBL" id="CM041544">
    <property type="protein sequence ID" value="KAI3363300.1"/>
    <property type="molecule type" value="Genomic_DNA"/>
</dbReference>
<proteinExistence type="predicted"/>
<comment type="caution">
    <text evidence="1">The sequence shown here is derived from an EMBL/GenBank/DDBJ whole genome shotgun (WGS) entry which is preliminary data.</text>
</comment>
<dbReference type="Proteomes" id="UP000831701">
    <property type="component" value="Chromosome 14"/>
</dbReference>
<accession>A0ACB8W6K8</accession>
<reference evidence="1" key="1">
    <citation type="submission" date="2022-04" db="EMBL/GenBank/DDBJ databases">
        <title>Jade perch genome.</title>
        <authorList>
            <person name="Chao B."/>
        </authorList>
    </citation>
    <scope>NUCLEOTIDE SEQUENCE</scope>
    <source>
        <strain evidence="1">CB-2022</strain>
    </source>
</reference>
<organism evidence="1 2">
    <name type="scientific">Scortum barcoo</name>
    <name type="common">barcoo grunter</name>
    <dbReference type="NCBI Taxonomy" id="214431"/>
    <lineage>
        <taxon>Eukaryota</taxon>
        <taxon>Metazoa</taxon>
        <taxon>Chordata</taxon>
        <taxon>Craniata</taxon>
        <taxon>Vertebrata</taxon>
        <taxon>Euteleostomi</taxon>
        <taxon>Actinopterygii</taxon>
        <taxon>Neopterygii</taxon>
        <taxon>Teleostei</taxon>
        <taxon>Neoteleostei</taxon>
        <taxon>Acanthomorphata</taxon>
        <taxon>Eupercaria</taxon>
        <taxon>Centrarchiformes</taxon>
        <taxon>Terapontoidei</taxon>
        <taxon>Terapontidae</taxon>
        <taxon>Scortum</taxon>
    </lineage>
</organism>
<gene>
    <name evidence="1" type="ORF">L3Q82_011920</name>
</gene>